<dbReference type="InParanoid" id="G8JQ81"/>
<dbReference type="PRINTS" id="PR00421">
    <property type="entry name" value="THIOREDOXIN"/>
</dbReference>
<proteinExistence type="predicted"/>
<dbReference type="PROSITE" id="PS00194">
    <property type="entry name" value="THIOREDOXIN_1"/>
    <property type="match status" value="1"/>
</dbReference>
<dbReference type="CDD" id="cd02947">
    <property type="entry name" value="TRX_family"/>
    <property type="match status" value="1"/>
</dbReference>
<evidence type="ECO:0000313" key="4">
    <source>
        <dbReference type="Proteomes" id="UP000006790"/>
    </source>
</evidence>
<dbReference type="FunFam" id="3.40.30.10:FF:000245">
    <property type="entry name" value="Thioredoxin"/>
    <property type="match status" value="1"/>
</dbReference>
<dbReference type="InterPro" id="IPR017937">
    <property type="entry name" value="Thioredoxin_CS"/>
</dbReference>
<dbReference type="PANTHER" id="PTHR46115">
    <property type="entry name" value="THIOREDOXIN-LIKE PROTEIN 1"/>
    <property type="match status" value="1"/>
</dbReference>
<feature type="domain" description="Thioredoxin" evidence="2">
    <location>
        <begin position="1"/>
        <end position="126"/>
    </location>
</feature>
<protein>
    <recommendedName>
        <fullName evidence="2">Thioredoxin domain-containing protein</fullName>
    </recommendedName>
</protein>
<evidence type="ECO:0000313" key="3">
    <source>
        <dbReference type="EMBL" id="AET38239.1"/>
    </source>
</evidence>
<evidence type="ECO:0000256" key="1">
    <source>
        <dbReference type="ARBA" id="ARBA00023157"/>
    </source>
</evidence>
<dbReference type="FunCoup" id="G8JQ81">
    <property type="interactions" value="119"/>
</dbReference>
<dbReference type="AlphaFoldDB" id="G8JQ81"/>
<dbReference type="STRING" id="931890.G8JQ81"/>
<dbReference type="GeneID" id="11471895"/>
<keyword evidence="4" id="KW-1185">Reference proteome</keyword>
<keyword evidence="1" id="KW-1015">Disulfide bond</keyword>
<dbReference type="InterPro" id="IPR013766">
    <property type="entry name" value="Thioredoxin_domain"/>
</dbReference>
<organism evidence="3 4">
    <name type="scientific">Eremothecium cymbalariae (strain CBS 270.75 / DBVPG 7215 / KCTC 17166 / NRRL Y-17582)</name>
    <name type="common">Yeast</name>
    <dbReference type="NCBI Taxonomy" id="931890"/>
    <lineage>
        <taxon>Eukaryota</taxon>
        <taxon>Fungi</taxon>
        <taxon>Dikarya</taxon>
        <taxon>Ascomycota</taxon>
        <taxon>Saccharomycotina</taxon>
        <taxon>Saccharomycetes</taxon>
        <taxon>Saccharomycetales</taxon>
        <taxon>Saccharomycetaceae</taxon>
        <taxon>Eremothecium</taxon>
    </lineage>
</organism>
<dbReference type="Gene3D" id="3.40.30.10">
    <property type="entry name" value="Glutaredoxin"/>
    <property type="match status" value="1"/>
</dbReference>
<gene>
    <name evidence="3" type="ordered locus">Ecym_2518</name>
</gene>
<dbReference type="KEGG" id="erc:Ecym_2518"/>
<dbReference type="HOGENOM" id="CLU_090389_14_0_1"/>
<dbReference type="eggNOG" id="KOG0907">
    <property type="taxonomic scope" value="Eukaryota"/>
</dbReference>
<dbReference type="GO" id="GO:0015035">
    <property type="term" value="F:protein-disulfide reductase activity"/>
    <property type="evidence" value="ECO:0007669"/>
    <property type="project" value="InterPro"/>
</dbReference>
<dbReference type="SUPFAM" id="SSF52833">
    <property type="entry name" value="Thioredoxin-like"/>
    <property type="match status" value="1"/>
</dbReference>
<sequence>MFRATFKPLVLYRTSTRCQSTVKQLTSFKDFETAISNKKLSLIDFYATWCGPCKAISPHIANLSQEFKDINFYKVDVDENPDIARHCRITAMPTFVFFQSGDNLGKVVGADPKGIKEGLIRFAKSN</sequence>
<dbReference type="InterPro" id="IPR036249">
    <property type="entry name" value="Thioredoxin-like_sf"/>
</dbReference>
<dbReference type="OrthoDB" id="10263751at2759"/>
<dbReference type="GO" id="GO:0005739">
    <property type="term" value="C:mitochondrion"/>
    <property type="evidence" value="ECO:0007669"/>
    <property type="project" value="EnsemblFungi"/>
</dbReference>
<dbReference type="PROSITE" id="PS51352">
    <property type="entry name" value="THIOREDOXIN_2"/>
    <property type="match status" value="1"/>
</dbReference>
<dbReference type="NCBIfam" id="TIGR01068">
    <property type="entry name" value="thioredoxin"/>
    <property type="match status" value="1"/>
</dbReference>
<dbReference type="Pfam" id="PF00085">
    <property type="entry name" value="Thioredoxin"/>
    <property type="match status" value="1"/>
</dbReference>
<dbReference type="EMBL" id="CP002498">
    <property type="protein sequence ID" value="AET38239.1"/>
    <property type="molecule type" value="Genomic_DNA"/>
</dbReference>
<accession>G8JQ81</accession>
<dbReference type="OMA" id="STWHETH"/>
<reference evidence="4" key="1">
    <citation type="journal article" date="2012" name="G3 (Bethesda)">
        <title>Pichia sorbitophila, an interspecies yeast hybrid reveals early steps of genome resolution following polyploidization.</title>
        <authorList>
            <person name="Leh Louis V."/>
            <person name="Despons L."/>
            <person name="Friedrich A."/>
            <person name="Martin T."/>
            <person name="Durrens P."/>
            <person name="Casaregola S."/>
            <person name="Neuveglise C."/>
            <person name="Fairhead C."/>
            <person name="Marck C."/>
            <person name="Cruz J.A."/>
            <person name="Straub M.L."/>
            <person name="Kugler V."/>
            <person name="Sacerdot C."/>
            <person name="Uzunov Z."/>
            <person name="Thierry A."/>
            <person name="Weiss S."/>
            <person name="Bleykasten C."/>
            <person name="De Montigny J."/>
            <person name="Jacques N."/>
            <person name="Jung P."/>
            <person name="Lemaire M."/>
            <person name="Mallet S."/>
            <person name="Morel G."/>
            <person name="Richard G.F."/>
            <person name="Sarkar A."/>
            <person name="Savel G."/>
            <person name="Schacherer J."/>
            <person name="Seret M.L."/>
            <person name="Talla E."/>
            <person name="Samson G."/>
            <person name="Jubin C."/>
            <person name="Poulain J."/>
            <person name="Vacherie B."/>
            <person name="Barbe V."/>
            <person name="Pelletier E."/>
            <person name="Sherman D.J."/>
            <person name="Westhof E."/>
            <person name="Weissenbach J."/>
            <person name="Baret P.V."/>
            <person name="Wincker P."/>
            <person name="Gaillardin C."/>
            <person name="Dujon B."/>
            <person name="Souciet J.L."/>
        </authorList>
    </citation>
    <scope>NUCLEOTIDE SEQUENCE [LARGE SCALE GENOMIC DNA]</scope>
    <source>
        <strain evidence="4">CBS 270.75 / DBVPG 7215 / KCTC 17166 / NRRL Y-17582</strain>
    </source>
</reference>
<evidence type="ECO:0000259" key="2">
    <source>
        <dbReference type="PROSITE" id="PS51352"/>
    </source>
</evidence>
<dbReference type="InterPro" id="IPR005746">
    <property type="entry name" value="Thioredoxin"/>
</dbReference>
<name>G8JQ81_ERECY</name>
<dbReference type="Proteomes" id="UP000006790">
    <property type="component" value="Chromosome 2"/>
</dbReference>
<dbReference type="RefSeq" id="XP_003645056.1">
    <property type="nucleotide sequence ID" value="XM_003645008.1"/>
</dbReference>
<dbReference type="GO" id="GO:0034599">
    <property type="term" value="P:cellular response to oxidative stress"/>
    <property type="evidence" value="ECO:0007669"/>
    <property type="project" value="EnsemblFungi"/>
</dbReference>